<gene>
    <name evidence="2" type="ORF">TBK1r_28140</name>
</gene>
<dbReference type="EMBL" id="CP036432">
    <property type="protein sequence ID" value="QDV83871.1"/>
    <property type="molecule type" value="Genomic_DNA"/>
</dbReference>
<name>A0ABX5XRA7_9BACT</name>
<dbReference type="Proteomes" id="UP000318081">
    <property type="component" value="Chromosome"/>
</dbReference>
<accession>A0ABX5XRA7</accession>
<reference evidence="2 3" key="1">
    <citation type="submission" date="2019-02" db="EMBL/GenBank/DDBJ databases">
        <title>Deep-cultivation of Planctomycetes and their phenomic and genomic characterization uncovers novel biology.</title>
        <authorList>
            <person name="Wiegand S."/>
            <person name="Jogler M."/>
            <person name="Boedeker C."/>
            <person name="Pinto D."/>
            <person name="Vollmers J."/>
            <person name="Rivas-Marin E."/>
            <person name="Kohn T."/>
            <person name="Peeters S.H."/>
            <person name="Heuer A."/>
            <person name="Rast P."/>
            <person name="Oberbeckmann S."/>
            <person name="Bunk B."/>
            <person name="Jeske O."/>
            <person name="Meyerdierks A."/>
            <person name="Storesund J.E."/>
            <person name="Kallscheuer N."/>
            <person name="Luecker S."/>
            <person name="Lage O.M."/>
            <person name="Pohl T."/>
            <person name="Merkel B.J."/>
            <person name="Hornburger P."/>
            <person name="Mueller R.-W."/>
            <person name="Bruemmer F."/>
            <person name="Labrenz M."/>
            <person name="Spormann A.M."/>
            <person name="Op den Camp H."/>
            <person name="Overmann J."/>
            <person name="Amann R."/>
            <person name="Jetten M.S.M."/>
            <person name="Mascher T."/>
            <person name="Medema M.H."/>
            <person name="Devos D.P."/>
            <person name="Kaster A.-K."/>
            <person name="Ovreas L."/>
            <person name="Rohde M."/>
            <person name="Galperin M.Y."/>
            <person name="Jogler C."/>
        </authorList>
    </citation>
    <scope>NUCLEOTIDE SEQUENCE [LARGE SCALE GENOMIC DNA]</scope>
    <source>
        <strain evidence="2 3">TBK1r</strain>
    </source>
</reference>
<dbReference type="InterPro" id="IPR013766">
    <property type="entry name" value="Thioredoxin_domain"/>
</dbReference>
<feature type="domain" description="Thioredoxin" evidence="1">
    <location>
        <begin position="48"/>
        <end position="213"/>
    </location>
</feature>
<evidence type="ECO:0000313" key="2">
    <source>
        <dbReference type="EMBL" id="QDV83871.1"/>
    </source>
</evidence>
<evidence type="ECO:0000313" key="3">
    <source>
        <dbReference type="Proteomes" id="UP000318081"/>
    </source>
</evidence>
<sequence length="213" mass="22679">MSSPPVSFRLARSTRTRSGVALVALLGGLLGGLLVASPLSAADADKPIAVGDKAPDFELPVQGKNGFVTLSQLNEQGPVVVVVLRGYPGYQCSICKRQVGNIINRAKALAAALGDQPNRVLLVYPGNESSAELDRLATQFIGGRRMPDPLVMVCDPGMEMVKSWGLRWDTPRETAYPAAYVIGAGRRVEWAKVSDSHAGRASVDDILKALKNL</sequence>
<protein>
    <submittedName>
        <fullName evidence="2">AhpC/TSA family protein</fullName>
    </submittedName>
</protein>
<dbReference type="Gene3D" id="3.40.30.10">
    <property type="entry name" value="Glutaredoxin"/>
    <property type="match status" value="1"/>
</dbReference>
<dbReference type="InterPro" id="IPR036249">
    <property type="entry name" value="Thioredoxin-like_sf"/>
</dbReference>
<dbReference type="Pfam" id="PF00578">
    <property type="entry name" value="AhpC-TSA"/>
    <property type="match status" value="1"/>
</dbReference>
<dbReference type="PROSITE" id="PS51352">
    <property type="entry name" value="THIOREDOXIN_2"/>
    <property type="match status" value="1"/>
</dbReference>
<keyword evidence="3" id="KW-1185">Reference proteome</keyword>
<organism evidence="2 3">
    <name type="scientific">Stieleria magnilauensis</name>
    <dbReference type="NCBI Taxonomy" id="2527963"/>
    <lineage>
        <taxon>Bacteria</taxon>
        <taxon>Pseudomonadati</taxon>
        <taxon>Planctomycetota</taxon>
        <taxon>Planctomycetia</taxon>
        <taxon>Pirellulales</taxon>
        <taxon>Pirellulaceae</taxon>
        <taxon>Stieleria</taxon>
    </lineage>
</organism>
<evidence type="ECO:0000259" key="1">
    <source>
        <dbReference type="PROSITE" id="PS51352"/>
    </source>
</evidence>
<dbReference type="SUPFAM" id="SSF52833">
    <property type="entry name" value="Thioredoxin-like"/>
    <property type="match status" value="1"/>
</dbReference>
<proteinExistence type="predicted"/>
<dbReference type="InterPro" id="IPR000866">
    <property type="entry name" value="AhpC/TSA"/>
</dbReference>
<dbReference type="RefSeq" id="WP_145211325.1">
    <property type="nucleotide sequence ID" value="NZ_CP036432.1"/>
</dbReference>